<evidence type="ECO:0000313" key="4">
    <source>
        <dbReference type="EMBL" id="TNN43020.1"/>
    </source>
</evidence>
<dbReference type="InterPro" id="IPR042793">
    <property type="entry name" value="ZCCHC2"/>
</dbReference>
<proteinExistence type="predicted"/>
<dbReference type="InterPro" id="IPR001878">
    <property type="entry name" value="Znf_CCHC"/>
</dbReference>
<feature type="region of interest" description="Disordered" evidence="2">
    <location>
        <begin position="52"/>
        <end position="79"/>
    </location>
</feature>
<dbReference type="Pfam" id="PF00098">
    <property type="entry name" value="zf-CCHC"/>
    <property type="match status" value="1"/>
</dbReference>
<dbReference type="GO" id="GO:0003676">
    <property type="term" value="F:nucleic acid binding"/>
    <property type="evidence" value="ECO:0007669"/>
    <property type="project" value="InterPro"/>
</dbReference>
<dbReference type="GO" id="GO:0008270">
    <property type="term" value="F:zinc ion binding"/>
    <property type="evidence" value="ECO:0007669"/>
    <property type="project" value="UniProtKB-KW"/>
</dbReference>
<evidence type="ECO:0000256" key="2">
    <source>
        <dbReference type="SAM" id="MobiDB-lite"/>
    </source>
</evidence>
<organism evidence="4 5">
    <name type="scientific">Liparis tanakae</name>
    <name type="common">Tanaka's snailfish</name>
    <dbReference type="NCBI Taxonomy" id="230148"/>
    <lineage>
        <taxon>Eukaryota</taxon>
        <taxon>Metazoa</taxon>
        <taxon>Chordata</taxon>
        <taxon>Craniata</taxon>
        <taxon>Vertebrata</taxon>
        <taxon>Euteleostomi</taxon>
        <taxon>Actinopterygii</taxon>
        <taxon>Neopterygii</taxon>
        <taxon>Teleostei</taxon>
        <taxon>Neoteleostei</taxon>
        <taxon>Acanthomorphata</taxon>
        <taxon>Eupercaria</taxon>
        <taxon>Perciformes</taxon>
        <taxon>Cottioidei</taxon>
        <taxon>Cottales</taxon>
        <taxon>Liparidae</taxon>
        <taxon>Liparis</taxon>
    </lineage>
</organism>
<dbReference type="PROSITE" id="PS50158">
    <property type="entry name" value="ZF_CCHC"/>
    <property type="match status" value="1"/>
</dbReference>
<protein>
    <submittedName>
        <fullName evidence="4">Zinc finger CCHC domain-containing protein 2</fullName>
    </submittedName>
</protein>
<reference evidence="4 5" key="1">
    <citation type="submission" date="2019-03" db="EMBL/GenBank/DDBJ databases">
        <title>First draft genome of Liparis tanakae, snailfish: a comprehensive survey of snailfish specific genes.</title>
        <authorList>
            <person name="Kim W."/>
            <person name="Song I."/>
            <person name="Jeong J.-H."/>
            <person name="Kim D."/>
            <person name="Kim S."/>
            <person name="Ryu S."/>
            <person name="Song J.Y."/>
            <person name="Lee S.K."/>
        </authorList>
    </citation>
    <scope>NUCLEOTIDE SEQUENCE [LARGE SCALE GENOMIC DNA]</scope>
    <source>
        <tissue evidence="4">Muscle</tissue>
    </source>
</reference>
<dbReference type="SUPFAM" id="SSF57756">
    <property type="entry name" value="Retrovirus zinc finger-like domains"/>
    <property type="match status" value="1"/>
</dbReference>
<dbReference type="PANTHER" id="PTHR46939:SF1">
    <property type="entry name" value="ZINC FINGER CCHC DOMAIN-CONTAINING PROTEIN 2"/>
    <property type="match status" value="1"/>
</dbReference>
<evidence type="ECO:0000256" key="1">
    <source>
        <dbReference type="PROSITE-ProRule" id="PRU00047"/>
    </source>
</evidence>
<sequence length="79" mass="7997">MAPAASFCQRVYQHVYPNPLGMLPGGGGVNKKSGSVSCYNCGVSGHYAQDCNQPSIDATAPGGGGGGGGARNREKQRTP</sequence>
<dbReference type="SMART" id="SM00343">
    <property type="entry name" value="ZnF_C2HC"/>
    <property type="match status" value="1"/>
</dbReference>
<feature type="compositionally biased region" description="Gly residues" evidence="2">
    <location>
        <begin position="61"/>
        <end position="70"/>
    </location>
</feature>
<evidence type="ECO:0000313" key="5">
    <source>
        <dbReference type="Proteomes" id="UP000314294"/>
    </source>
</evidence>
<feature type="domain" description="CCHC-type" evidence="3">
    <location>
        <begin position="38"/>
        <end position="53"/>
    </location>
</feature>
<keyword evidence="1" id="KW-0863">Zinc-finger</keyword>
<dbReference type="PANTHER" id="PTHR46939">
    <property type="entry name" value="ZINC FINGER CCHC DOMAIN-CONTAINING PROTEIN 2"/>
    <property type="match status" value="1"/>
</dbReference>
<comment type="caution">
    <text evidence="4">The sequence shown here is derived from an EMBL/GenBank/DDBJ whole genome shotgun (WGS) entry which is preliminary data.</text>
</comment>
<dbReference type="Gene3D" id="4.10.60.10">
    <property type="entry name" value="Zinc finger, CCHC-type"/>
    <property type="match status" value="1"/>
</dbReference>
<gene>
    <name evidence="4" type="primary">Zcchc2_2</name>
    <name evidence="4" type="ORF">EYF80_046791</name>
</gene>
<keyword evidence="5" id="KW-1185">Reference proteome</keyword>
<dbReference type="Proteomes" id="UP000314294">
    <property type="component" value="Unassembled WGS sequence"/>
</dbReference>
<dbReference type="AlphaFoldDB" id="A0A4Z2FQ62"/>
<keyword evidence="1" id="KW-0862">Zinc</keyword>
<evidence type="ECO:0000259" key="3">
    <source>
        <dbReference type="PROSITE" id="PS50158"/>
    </source>
</evidence>
<keyword evidence="1" id="KW-0479">Metal-binding</keyword>
<dbReference type="EMBL" id="SRLO01000996">
    <property type="protein sequence ID" value="TNN43020.1"/>
    <property type="molecule type" value="Genomic_DNA"/>
</dbReference>
<dbReference type="InterPro" id="IPR036875">
    <property type="entry name" value="Znf_CCHC_sf"/>
</dbReference>
<accession>A0A4Z2FQ62</accession>
<name>A0A4Z2FQ62_9TELE</name>